<gene>
    <name evidence="4" type="ORF">BAE44_0002524</name>
</gene>
<keyword evidence="5" id="KW-1185">Reference proteome</keyword>
<comment type="caution">
    <text evidence="4">The sequence shown here is derived from an EMBL/GenBank/DDBJ whole genome shotgun (WGS) entry which is preliminary data.</text>
</comment>
<dbReference type="Proteomes" id="UP000095767">
    <property type="component" value="Unassembled WGS sequence"/>
</dbReference>
<dbReference type="GO" id="GO:0043161">
    <property type="term" value="P:proteasome-mediated ubiquitin-dependent protein catabolic process"/>
    <property type="evidence" value="ECO:0007669"/>
    <property type="project" value="TreeGrafter"/>
</dbReference>
<proteinExistence type="predicted"/>
<dbReference type="Pfam" id="PF01398">
    <property type="entry name" value="JAB"/>
    <property type="match status" value="1"/>
</dbReference>
<reference evidence="4 5" key="1">
    <citation type="submission" date="2016-09" db="EMBL/GenBank/DDBJ databases">
        <title>The draft genome of Dichanthelium oligosanthes: A C3 panicoid grass species.</title>
        <authorList>
            <person name="Studer A.J."/>
            <person name="Schnable J.C."/>
            <person name="Brutnell T.P."/>
        </authorList>
    </citation>
    <scope>NUCLEOTIDE SEQUENCE [LARGE SCALE GENOMIC DNA]</scope>
    <source>
        <strain evidence="5">cv. Kellogg 1175</strain>
        <tissue evidence="4">Leaf</tissue>
    </source>
</reference>
<dbReference type="PANTHER" id="PTHR10540:SF7">
    <property type="entry name" value="26S PROTEASOME NON-ATPASE REGULATORY SUBUNIT 7"/>
    <property type="match status" value="1"/>
</dbReference>
<dbReference type="OrthoDB" id="10256771at2759"/>
<dbReference type="Pfam" id="PF13012">
    <property type="entry name" value="MitMem_reg"/>
    <property type="match status" value="1"/>
</dbReference>
<feature type="domain" description="JAB1/MPN/MOV34 metalloenzyme" evidence="2">
    <location>
        <begin position="43"/>
        <end position="69"/>
    </location>
</feature>
<accession>A0A1E5WGD4</accession>
<organism evidence="4 5">
    <name type="scientific">Dichanthelium oligosanthes</name>
    <dbReference type="NCBI Taxonomy" id="888268"/>
    <lineage>
        <taxon>Eukaryota</taxon>
        <taxon>Viridiplantae</taxon>
        <taxon>Streptophyta</taxon>
        <taxon>Embryophyta</taxon>
        <taxon>Tracheophyta</taxon>
        <taxon>Spermatophyta</taxon>
        <taxon>Magnoliopsida</taxon>
        <taxon>Liliopsida</taxon>
        <taxon>Poales</taxon>
        <taxon>Poaceae</taxon>
        <taxon>PACMAD clade</taxon>
        <taxon>Panicoideae</taxon>
        <taxon>Panicodae</taxon>
        <taxon>Paniceae</taxon>
        <taxon>Dichantheliinae</taxon>
        <taxon>Dichanthelium</taxon>
    </lineage>
</organism>
<evidence type="ECO:0000256" key="1">
    <source>
        <dbReference type="SAM" id="MobiDB-lite"/>
    </source>
</evidence>
<dbReference type="STRING" id="888268.A0A1E5WGD4"/>
<dbReference type="InterPro" id="IPR024969">
    <property type="entry name" value="EIF3F/CSN6-like_C"/>
</dbReference>
<dbReference type="GO" id="GO:0000502">
    <property type="term" value="C:proteasome complex"/>
    <property type="evidence" value="ECO:0007669"/>
    <property type="project" value="UniProtKB-KW"/>
</dbReference>
<evidence type="ECO:0000259" key="2">
    <source>
        <dbReference type="Pfam" id="PF01398"/>
    </source>
</evidence>
<feature type="compositionally biased region" description="Basic and acidic residues" evidence="1">
    <location>
        <begin position="28"/>
        <end position="41"/>
    </location>
</feature>
<feature type="compositionally biased region" description="Pro residues" evidence="1">
    <location>
        <begin position="1"/>
        <end position="11"/>
    </location>
</feature>
<dbReference type="GO" id="GO:0008237">
    <property type="term" value="F:metallopeptidase activity"/>
    <property type="evidence" value="ECO:0007669"/>
    <property type="project" value="InterPro"/>
</dbReference>
<evidence type="ECO:0000313" key="5">
    <source>
        <dbReference type="Proteomes" id="UP000095767"/>
    </source>
</evidence>
<dbReference type="AlphaFoldDB" id="A0A1E5WGD4"/>
<evidence type="ECO:0000259" key="3">
    <source>
        <dbReference type="Pfam" id="PF13012"/>
    </source>
</evidence>
<protein>
    <submittedName>
        <fullName evidence="4">26S proteasome non-ATPase regulatory subunit 7-like protein A</fullName>
    </submittedName>
</protein>
<feature type="region of interest" description="Disordered" evidence="1">
    <location>
        <begin position="1"/>
        <end position="41"/>
    </location>
</feature>
<evidence type="ECO:0000313" key="4">
    <source>
        <dbReference type="EMBL" id="OEL36457.1"/>
    </source>
</evidence>
<dbReference type="Gene3D" id="3.40.140.10">
    <property type="entry name" value="Cytidine Deaminase, domain 2"/>
    <property type="match status" value="1"/>
</dbReference>
<feature type="domain" description="EIF3F/CSN6-like C-terminal" evidence="3">
    <location>
        <begin position="143"/>
        <end position="204"/>
    </location>
</feature>
<feature type="non-terminal residue" evidence="4">
    <location>
        <position position="204"/>
    </location>
</feature>
<dbReference type="EMBL" id="LWDX02009099">
    <property type="protein sequence ID" value="OEL36457.1"/>
    <property type="molecule type" value="Genomic_DNA"/>
</dbReference>
<sequence length="204" mass="23027">MPPGLAQPFDPPGLTEKRGRIPGAALGRRREGEGEDRPGGGLREHVVGWYSTGPKLRENDLDVHALFNRKVRYIDQRIIFSVVKITSVSLVTGYVPNPILVIIDVQPKELGVPVKAYYVVEKNPTQKNQKVFVHVPSEITADEAEEIGVKDLLRDVKDTSIVKVTRKLAALERLDARLREIRSYLDLVIEEKLPLNHEILYHLQ</sequence>
<dbReference type="InterPro" id="IPR000555">
    <property type="entry name" value="JAMM/MPN+_dom"/>
</dbReference>
<dbReference type="PANTHER" id="PTHR10540">
    <property type="entry name" value="EUKARYOTIC TRANSLATION INITIATION FACTOR 3 SUBUNIT F-RELATED"/>
    <property type="match status" value="1"/>
</dbReference>
<name>A0A1E5WGD4_9POAL</name>
<keyword evidence="4" id="KW-0647">Proteasome</keyword>